<feature type="transmembrane region" description="Helical" evidence="7">
    <location>
        <begin position="144"/>
        <end position="164"/>
    </location>
</feature>
<dbReference type="InterPro" id="IPR020846">
    <property type="entry name" value="MFS_dom"/>
</dbReference>
<proteinExistence type="predicted"/>
<evidence type="ECO:0000256" key="5">
    <source>
        <dbReference type="ARBA" id="ARBA00022989"/>
    </source>
</evidence>
<dbReference type="SUPFAM" id="SSF103473">
    <property type="entry name" value="MFS general substrate transporter"/>
    <property type="match status" value="1"/>
</dbReference>
<feature type="transmembrane region" description="Helical" evidence="7">
    <location>
        <begin position="363"/>
        <end position="388"/>
    </location>
</feature>
<dbReference type="KEGG" id="pfla:Pflav_028470"/>
<keyword evidence="3" id="KW-1003">Cell membrane</keyword>
<dbReference type="Pfam" id="PF07690">
    <property type="entry name" value="MFS_1"/>
    <property type="match status" value="1"/>
</dbReference>
<dbReference type="Gene3D" id="1.20.1720.10">
    <property type="entry name" value="Multidrug resistance protein D"/>
    <property type="match status" value="1"/>
</dbReference>
<evidence type="ECO:0000256" key="7">
    <source>
        <dbReference type="SAM" id="Phobius"/>
    </source>
</evidence>
<name>A0A6F8XRK2_9ACTN</name>
<reference evidence="9 10" key="2">
    <citation type="submission" date="2020-03" db="EMBL/GenBank/DDBJ databases">
        <authorList>
            <person name="Ichikawa N."/>
            <person name="Kimura A."/>
            <person name="Kitahashi Y."/>
            <person name="Uohara A."/>
        </authorList>
    </citation>
    <scope>NUCLEOTIDE SEQUENCE [LARGE SCALE GENOMIC DNA]</scope>
    <source>
        <strain evidence="9 10">NBRC 107702</strain>
    </source>
</reference>
<keyword evidence="5 7" id="KW-1133">Transmembrane helix</keyword>
<dbReference type="AlphaFoldDB" id="A0A6F8XRK2"/>
<dbReference type="GO" id="GO:0022857">
    <property type="term" value="F:transmembrane transporter activity"/>
    <property type="evidence" value="ECO:0007669"/>
    <property type="project" value="InterPro"/>
</dbReference>
<evidence type="ECO:0000313" key="9">
    <source>
        <dbReference type="EMBL" id="BCB76437.1"/>
    </source>
</evidence>
<sequence length="503" mass="51353">METTTATAAPARAGRREWIGLAVLALPTLLLALDTSVLYLALPQVSADLGADGNQTLWILDIYSFVLAGFLVTMGTLGDRIGRRRLLLIGAAAFGGASILAAYSTSAEMLIATRALLGLAGATLMPSTMALIRNMFPDPKQMGTAIGVWFSCFMGGMAIGPLVGGAMLEHFWWGSAFLLGVPFMALLLVVGPVLLPEYRTSGAGRLDLASVGLSLAAILPAIYGLKELARGGWDPVAAGAVVVGLAVGVVFVRRQGTLADPLLDLRLFGYRVFRSALSVYLLTGVVMAGVSLMSTVYLQSVLELSTLRAGLWLLPHNVALVAGFLLAPRLAARFRQAYVMAAGMVFAAAGLALLLLVEPGDTALLVTGLVLAHAGISLPMALSANIIIGAAPAEKAGSAASLMETSAEFGIAMGVATLGTLGTAMYRGSFEAPAAVPADAAEAARESITAAGGAAAGLPPAPAAELLHAAQAAFTSGLNVVGAVGAAVFLVLAVIVYRGSRPA</sequence>
<dbReference type="Proteomes" id="UP000502508">
    <property type="component" value="Chromosome"/>
</dbReference>
<evidence type="ECO:0000259" key="8">
    <source>
        <dbReference type="PROSITE" id="PS50850"/>
    </source>
</evidence>
<keyword evidence="4 7" id="KW-0812">Transmembrane</keyword>
<keyword evidence="10" id="KW-1185">Reference proteome</keyword>
<dbReference type="PROSITE" id="PS50850">
    <property type="entry name" value="MFS"/>
    <property type="match status" value="1"/>
</dbReference>
<feature type="transmembrane region" description="Helical" evidence="7">
    <location>
        <begin position="111"/>
        <end position="132"/>
    </location>
</feature>
<feature type="transmembrane region" description="Helical" evidence="7">
    <location>
        <begin position="235"/>
        <end position="252"/>
    </location>
</feature>
<feature type="domain" description="Major facilitator superfamily (MFS) profile" evidence="8">
    <location>
        <begin position="20"/>
        <end position="501"/>
    </location>
</feature>
<protein>
    <submittedName>
        <fullName evidence="9">MFS transporter</fullName>
    </submittedName>
</protein>
<evidence type="ECO:0000313" key="10">
    <source>
        <dbReference type="Proteomes" id="UP000502508"/>
    </source>
</evidence>
<evidence type="ECO:0000256" key="2">
    <source>
        <dbReference type="ARBA" id="ARBA00022448"/>
    </source>
</evidence>
<organism evidence="9 10">
    <name type="scientific">Phytohabitans flavus</name>
    <dbReference type="NCBI Taxonomy" id="1076124"/>
    <lineage>
        <taxon>Bacteria</taxon>
        <taxon>Bacillati</taxon>
        <taxon>Actinomycetota</taxon>
        <taxon>Actinomycetes</taxon>
        <taxon>Micromonosporales</taxon>
        <taxon>Micromonosporaceae</taxon>
    </lineage>
</organism>
<evidence type="ECO:0000256" key="4">
    <source>
        <dbReference type="ARBA" id="ARBA00022692"/>
    </source>
</evidence>
<evidence type="ECO:0000256" key="6">
    <source>
        <dbReference type="ARBA" id="ARBA00023136"/>
    </source>
</evidence>
<evidence type="ECO:0000256" key="3">
    <source>
        <dbReference type="ARBA" id="ARBA00022475"/>
    </source>
</evidence>
<comment type="subcellular location">
    <subcellularLocation>
        <location evidence="1">Cell membrane</location>
        <topology evidence="1">Multi-pass membrane protein</topology>
    </subcellularLocation>
</comment>
<dbReference type="InterPro" id="IPR011701">
    <property type="entry name" value="MFS"/>
</dbReference>
<accession>A0A6F8XRK2</accession>
<feature type="transmembrane region" description="Helical" evidence="7">
    <location>
        <begin position="338"/>
        <end position="357"/>
    </location>
</feature>
<evidence type="ECO:0000256" key="1">
    <source>
        <dbReference type="ARBA" id="ARBA00004651"/>
    </source>
</evidence>
<dbReference type="CDD" id="cd17321">
    <property type="entry name" value="MFS_MMR_MDR_like"/>
    <property type="match status" value="1"/>
</dbReference>
<feature type="transmembrane region" description="Helical" evidence="7">
    <location>
        <begin position="57"/>
        <end position="74"/>
    </location>
</feature>
<feature type="transmembrane region" description="Helical" evidence="7">
    <location>
        <begin position="21"/>
        <end position="42"/>
    </location>
</feature>
<gene>
    <name evidence="9" type="primary">smvA</name>
    <name evidence="9" type="ORF">Pflav_028470</name>
</gene>
<feature type="transmembrane region" description="Helical" evidence="7">
    <location>
        <begin position="476"/>
        <end position="497"/>
    </location>
</feature>
<dbReference type="PANTHER" id="PTHR42718:SF47">
    <property type="entry name" value="METHYL VIOLOGEN RESISTANCE PROTEIN SMVA"/>
    <property type="match status" value="1"/>
</dbReference>
<dbReference type="InterPro" id="IPR036259">
    <property type="entry name" value="MFS_trans_sf"/>
</dbReference>
<feature type="transmembrane region" description="Helical" evidence="7">
    <location>
        <begin position="309"/>
        <end position="326"/>
    </location>
</feature>
<feature type="transmembrane region" description="Helical" evidence="7">
    <location>
        <begin position="86"/>
        <end position="105"/>
    </location>
</feature>
<dbReference type="PANTHER" id="PTHR42718">
    <property type="entry name" value="MAJOR FACILITATOR SUPERFAMILY MULTIDRUG TRANSPORTER MFSC"/>
    <property type="match status" value="1"/>
</dbReference>
<feature type="transmembrane region" description="Helical" evidence="7">
    <location>
        <begin position="272"/>
        <end position="297"/>
    </location>
</feature>
<keyword evidence="6 7" id="KW-0472">Membrane</keyword>
<dbReference type="Gene3D" id="1.20.1250.20">
    <property type="entry name" value="MFS general substrate transporter like domains"/>
    <property type="match status" value="1"/>
</dbReference>
<keyword evidence="2" id="KW-0813">Transport</keyword>
<dbReference type="EMBL" id="AP022870">
    <property type="protein sequence ID" value="BCB76437.1"/>
    <property type="molecule type" value="Genomic_DNA"/>
</dbReference>
<feature type="transmembrane region" description="Helical" evidence="7">
    <location>
        <begin position="206"/>
        <end position="223"/>
    </location>
</feature>
<dbReference type="GO" id="GO:0005886">
    <property type="term" value="C:plasma membrane"/>
    <property type="evidence" value="ECO:0007669"/>
    <property type="project" value="UniProtKB-SubCell"/>
</dbReference>
<feature type="transmembrane region" description="Helical" evidence="7">
    <location>
        <begin position="170"/>
        <end position="194"/>
    </location>
</feature>
<dbReference type="RefSeq" id="WP_173036490.1">
    <property type="nucleotide sequence ID" value="NZ_AP022870.1"/>
</dbReference>
<reference evidence="9 10" key="1">
    <citation type="submission" date="2020-03" db="EMBL/GenBank/DDBJ databases">
        <title>Whole genome shotgun sequence of Phytohabitans flavus NBRC 107702.</title>
        <authorList>
            <person name="Komaki H."/>
            <person name="Tamura T."/>
        </authorList>
    </citation>
    <scope>NUCLEOTIDE SEQUENCE [LARGE SCALE GENOMIC DNA]</scope>
    <source>
        <strain evidence="9 10">NBRC 107702</strain>
    </source>
</reference>
<feature type="transmembrane region" description="Helical" evidence="7">
    <location>
        <begin position="409"/>
        <end position="426"/>
    </location>
</feature>